<evidence type="ECO:0000313" key="3">
    <source>
        <dbReference type="Proteomes" id="UP000634455"/>
    </source>
</evidence>
<dbReference type="InterPro" id="IPR050983">
    <property type="entry name" value="GST_Omega/HSP26"/>
</dbReference>
<dbReference type="Gene3D" id="3.40.30.10">
    <property type="entry name" value="Glutaredoxin"/>
    <property type="match status" value="1"/>
</dbReference>
<comment type="caution">
    <text evidence="2">The sequence shown here is derived from an EMBL/GenBank/DDBJ whole genome shotgun (WGS) entry which is preliminary data.</text>
</comment>
<dbReference type="InterPro" id="IPR004045">
    <property type="entry name" value="Glutathione_S-Trfase_N"/>
</dbReference>
<name>A0ABQ3D3K5_9RHOB</name>
<dbReference type="PANTHER" id="PTHR43968:SF6">
    <property type="entry name" value="GLUTATHIONE S-TRANSFERASE OMEGA"/>
    <property type="match status" value="1"/>
</dbReference>
<dbReference type="PANTHER" id="PTHR43968">
    <property type="match status" value="1"/>
</dbReference>
<dbReference type="EMBL" id="BMZF01000006">
    <property type="protein sequence ID" value="GHA56019.1"/>
    <property type="molecule type" value="Genomic_DNA"/>
</dbReference>
<protein>
    <submittedName>
        <fullName evidence="2">Glutathione S-transferase</fullName>
    </submittedName>
</protein>
<dbReference type="CDD" id="cd03196">
    <property type="entry name" value="GST_C_5"/>
    <property type="match status" value="1"/>
</dbReference>
<accession>A0ABQ3D3K5</accession>
<evidence type="ECO:0000313" key="2">
    <source>
        <dbReference type="EMBL" id="GHA56019.1"/>
    </source>
</evidence>
<dbReference type="InterPro" id="IPR036282">
    <property type="entry name" value="Glutathione-S-Trfase_C_sf"/>
</dbReference>
<sequence>MELREVVLRDKPEHMIEISPKATVPVLLLDDGTVVDESFDIMEWALSLSDPMGIDPEIHMAAARALVARCDNEFKPYLDRYKYPNKFDDMSRDTAISKASLFLNDLNKILENQPFLFGNSRGFADIGIAPFVRQFAHVNREWFLDQPWKHVIDWYLEFTNWDGYLSIMQKFPKWTPDSEITVFPAIT</sequence>
<dbReference type="Gene3D" id="1.20.1050.10">
    <property type="match status" value="1"/>
</dbReference>
<keyword evidence="3" id="KW-1185">Reference proteome</keyword>
<dbReference type="SUPFAM" id="SSF52833">
    <property type="entry name" value="Thioredoxin-like"/>
    <property type="match status" value="1"/>
</dbReference>
<dbReference type="Proteomes" id="UP000634455">
    <property type="component" value="Unassembled WGS sequence"/>
</dbReference>
<feature type="domain" description="GST N-terminal" evidence="1">
    <location>
        <begin position="9"/>
        <end position="45"/>
    </location>
</feature>
<dbReference type="Pfam" id="PF13410">
    <property type="entry name" value="GST_C_2"/>
    <property type="match status" value="1"/>
</dbReference>
<dbReference type="Pfam" id="PF13409">
    <property type="entry name" value="GST_N_2"/>
    <property type="match status" value="1"/>
</dbReference>
<organism evidence="2 3">
    <name type="scientific">Paramylibacter ulvae</name>
    <dbReference type="NCBI Taxonomy" id="1651968"/>
    <lineage>
        <taxon>Bacteria</taxon>
        <taxon>Pseudomonadati</taxon>
        <taxon>Pseudomonadota</taxon>
        <taxon>Alphaproteobacteria</taxon>
        <taxon>Rhodobacterales</taxon>
        <taxon>Paracoccaceae</taxon>
        <taxon>Paramylibacter</taxon>
    </lineage>
</organism>
<reference evidence="3" key="1">
    <citation type="journal article" date="2019" name="Int. J. Syst. Evol. Microbiol.">
        <title>The Global Catalogue of Microorganisms (GCM) 10K type strain sequencing project: providing services to taxonomists for standard genome sequencing and annotation.</title>
        <authorList>
            <consortium name="The Broad Institute Genomics Platform"/>
            <consortium name="The Broad Institute Genome Sequencing Center for Infectious Disease"/>
            <person name="Wu L."/>
            <person name="Ma J."/>
        </authorList>
    </citation>
    <scope>NUCLEOTIDE SEQUENCE [LARGE SCALE GENOMIC DNA]</scope>
    <source>
        <strain evidence="3">KCTC 32465</strain>
    </source>
</reference>
<gene>
    <name evidence="2" type="ORF">GCM10008927_22170</name>
</gene>
<proteinExistence type="predicted"/>
<dbReference type="SUPFAM" id="SSF47616">
    <property type="entry name" value="GST C-terminal domain-like"/>
    <property type="match status" value="1"/>
</dbReference>
<evidence type="ECO:0000259" key="1">
    <source>
        <dbReference type="Pfam" id="PF13409"/>
    </source>
</evidence>
<dbReference type="InterPro" id="IPR036249">
    <property type="entry name" value="Thioredoxin-like_sf"/>
</dbReference>